<proteinExistence type="predicted"/>
<dbReference type="NCBIfam" id="TIGR03831">
    <property type="entry name" value="YgiT_finger"/>
    <property type="match status" value="1"/>
</dbReference>
<organism evidence="1 2">
    <name type="scientific">Paragemmobacter amnigenus</name>
    <dbReference type="NCBI Taxonomy" id="2852097"/>
    <lineage>
        <taxon>Bacteria</taxon>
        <taxon>Pseudomonadati</taxon>
        <taxon>Pseudomonadota</taxon>
        <taxon>Alphaproteobacteria</taxon>
        <taxon>Rhodobacterales</taxon>
        <taxon>Paracoccaceae</taxon>
        <taxon>Paragemmobacter</taxon>
    </lineage>
</organism>
<comment type="caution">
    <text evidence="1">The sequence shown here is derived from an EMBL/GenBank/DDBJ whole genome shotgun (WGS) entry which is preliminary data.</text>
</comment>
<evidence type="ECO:0000313" key="1">
    <source>
        <dbReference type="EMBL" id="MBU9696612.1"/>
    </source>
</evidence>
<evidence type="ECO:0000313" key="2">
    <source>
        <dbReference type="Proteomes" id="UP000731907"/>
    </source>
</evidence>
<gene>
    <name evidence="1" type="ORF">GU927_002005</name>
</gene>
<dbReference type="RefSeq" id="WP_161760651.1">
    <property type="nucleotide sequence ID" value="NZ_JAAATX020000001.1"/>
</dbReference>
<sequence>MRNGCNNLDAAPVHPAAAGMRIVCDRCDDVALRHAHISTAFWQDAGLVVIRNIPAMVCPGCGEEYVDDATVVMIDRMRGAGFAGCAAADPLPVPVFDFAEMERCAGS</sequence>
<accession>A0ABS6J2D4</accession>
<protein>
    <submittedName>
        <fullName evidence="1">YgiT-type zinc finger protein</fullName>
    </submittedName>
</protein>
<dbReference type="Proteomes" id="UP000731907">
    <property type="component" value="Unassembled WGS sequence"/>
</dbReference>
<dbReference type="EMBL" id="JAAATX020000001">
    <property type="protein sequence ID" value="MBU9696612.1"/>
    <property type="molecule type" value="Genomic_DNA"/>
</dbReference>
<dbReference type="InterPro" id="IPR022453">
    <property type="entry name" value="Znf_MqsA-type"/>
</dbReference>
<reference evidence="1 2" key="1">
    <citation type="submission" date="2021-06" db="EMBL/GenBank/DDBJ databases">
        <title>Rhodobacteraceae bacterium strain HSP-20.</title>
        <authorList>
            <person name="Chen W.-M."/>
        </authorList>
    </citation>
    <scope>NUCLEOTIDE SEQUENCE [LARGE SCALE GENOMIC DNA]</scope>
    <source>
        <strain evidence="1 2">HSP-20</strain>
    </source>
</reference>
<name>A0ABS6J2D4_9RHOB</name>
<keyword evidence="2" id="KW-1185">Reference proteome</keyword>